<evidence type="ECO:0000313" key="14">
    <source>
        <dbReference type="Proteomes" id="UP001227964"/>
    </source>
</evidence>
<name>A0ABT7IGX8_9GAMM</name>
<gene>
    <name evidence="13" type="ORF">QPM17_19950</name>
</gene>
<evidence type="ECO:0000256" key="9">
    <source>
        <dbReference type="ARBA" id="ARBA00025772"/>
    </source>
</evidence>
<evidence type="ECO:0000256" key="11">
    <source>
        <dbReference type="SAM" id="Phobius"/>
    </source>
</evidence>
<keyword evidence="5" id="KW-0997">Cell inner membrane</keyword>
<evidence type="ECO:0000256" key="10">
    <source>
        <dbReference type="ARBA" id="ARBA00030775"/>
    </source>
</evidence>
<keyword evidence="3" id="KW-1003">Cell membrane</keyword>
<comment type="caution">
    <text evidence="13">The sequence shown here is derived from an EMBL/GenBank/DDBJ whole genome shotgun (WGS) entry which is preliminary data.</text>
</comment>
<organism evidence="13 14">
    <name type="scientific">Marinobacter azerbaijanicus</name>
    <dbReference type="NCBI Taxonomy" id="3050455"/>
    <lineage>
        <taxon>Bacteria</taxon>
        <taxon>Pseudomonadati</taxon>
        <taxon>Pseudomonadota</taxon>
        <taxon>Gammaproteobacteria</taxon>
        <taxon>Pseudomonadales</taxon>
        <taxon>Marinobacteraceae</taxon>
        <taxon>Marinobacter</taxon>
    </lineage>
</organism>
<feature type="domain" description="General secretion pathway GspH" evidence="12">
    <location>
        <begin position="45"/>
        <end position="157"/>
    </location>
</feature>
<comment type="similarity">
    <text evidence="9">Belongs to the GSP H family.</text>
</comment>
<keyword evidence="7 11" id="KW-1133">Transmembrane helix</keyword>
<evidence type="ECO:0000256" key="6">
    <source>
        <dbReference type="ARBA" id="ARBA00022692"/>
    </source>
</evidence>
<protein>
    <recommendedName>
        <fullName evidence="2">Type II secretion system protein H</fullName>
    </recommendedName>
    <alternativeName>
        <fullName evidence="10">General secretion pathway protein H</fullName>
    </alternativeName>
</protein>
<sequence length="181" mass="19198">MINLNQARGVTLLELLITLAIATALMTAVVPGFSNVIANTQVETATDKLIRAAFLARTESIKRGQRVITCLSNTDTACDSSSPAKLLIFADPDRSGAPTSPADIIRTLELKEPAITITYNRPFLAYLPTGHAAGTNGTFTVCHTSGIGNMIIISTLGRPRKAIDYDGDGIVEKTPGKPLNC</sequence>
<dbReference type="Gene3D" id="3.55.40.10">
    <property type="entry name" value="minor pseudopilin epsh domain"/>
    <property type="match status" value="1"/>
</dbReference>
<keyword evidence="8 11" id="KW-0472">Membrane</keyword>
<reference evidence="13 14" key="1">
    <citation type="submission" date="2023-06" db="EMBL/GenBank/DDBJ databases">
        <title>Marinobacter azerbaijanicus a moderately halophilic, isolated from Urmia Lake in Azerbaijan region of Iran.</title>
        <authorList>
            <person name="Sanchez-Porro C."/>
            <person name="Aghdam E.M."/>
            <person name="Saheb S.M."/>
            <person name="Tarhriz V."/>
            <person name="Kazemi E."/>
            <person name="Ammozegar M.A."/>
            <person name="Ventosa A."/>
            <person name="Hejazi M.S."/>
        </authorList>
    </citation>
    <scope>NUCLEOTIDE SEQUENCE [LARGE SCALE GENOMIC DNA]</scope>
    <source>
        <strain evidence="13 14">TBZ242</strain>
    </source>
</reference>
<evidence type="ECO:0000256" key="5">
    <source>
        <dbReference type="ARBA" id="ARBA00022519"/>
    </source>
</evidence>
<dbReference type="PROSITE" id="PS00409">
    <property type="entry name" value="PROKAR_NTER_METHYL"/>
    <property type="match status" value="1"/>
</dbReference>
<keyword evidence="4" id="KW-0488">Methylation</keyword>
<dbReference type="InterPro" id="IPR012902">
    <property type="entry name" value="N_methyl_site"/>
</dbReference>
<comment type="subcellular location">
    <subcellularLocation>
        <location evidence="1">Cell inner membrane</location>
        <topology evidence="1">Single-pass membrane protein</topology>
    </subcellularLocation>
</comment>
<keyword evidence="14" id="KW-1185">Reference proteome</keyword>
<evidence type="ECO:0000256" key="7">
    <source>
        <dbReference type="ARBA" id="ARBA00022989"/>
    </source>
</evidence>
<evidence type="ECO:0000256" key="1">
    <source>
        <dbReference type="ARBA" id="ARBA00004377"/>
    </source>
</evidence>
<dbReference type="EMBL" id="JASSVS010000013">
    <property type="protein sequence ID" value="MDL0433419.1"/>
    <property type="molecule type" value="Genomic_DNA"/>
</dbReference>
<evidence type="ECO:0000259" key="12">
    <source>
        <dbReference type="Pfam" id="PF12019"/>
    </source>
</evidence>
<proteinExistence type="inferred from homology"/>
<dbReference type="InterPro" id="IPR045584">
    <property type="entry name" value="Pilin-like"/>
</dbReference>
<dbReference type="SUPFAM" id="SSF54523">
    <property type="entry name" value="Pili subunits"/>
    <property type="match status" value="1"/>
</dbReference>
<evidence type="ECO:0000256" key="2">
    <source>
        <dbReference type="ARBA" id="ARBA00021549"/>
    </source>
</evidence>
<dbReference type="NCBIfam" id="TIGR02532">
    <property type="entry name" value="IV_pilin_GFxxxE"/>
    <property type="match status" value="1"/>
</dbReference>
<evidence type="ECO:0000256" key="3">
    <source>
        <dbReference type="ARBA" id="ARBA00022475"/>
    </source>
</evidence>
<dbReference type="Pfam" id="PF12019">
    <property type="entry name" value="GspH"/>
    <property type="match status" value="1"/>
</dbReference>
<dbReference type="Proteomes" id="UP001227964">
    <property type="component" value="Unassembled WGS sequence"/>
</dbReference>
<evidence type="ECO:0000256" key="4">
    <source>
        <dbReference type="ARBA" id="ARBA00022481"/>
    </source>
</evidence>
<dbReference type="RefSeq" id="WP_285393187.1">
    <property type="nucleotide sequence ID" value="NZ_JASSVS010000013.1"/>
</dbReference>
<dbReference type="Pfam" id="PF07963">
    <property type="entry name" value="N_methyl"/>
    <property type="match status" value="1"/>
</dbReference>
<keyword evidence="6 11" id="KW-0812">Transmembrane</keyword>
<accession>A0ABT7IGX8</accession>
<feature type="transmembrane region" description="Helical" evidence="11">
    <location>
        <begin position="12"/>
        <end position="33"/>
    </location>
</feature>
<evidence type="ECO:0000256" key="8">
    <source>
        <dbReference type="ARBA" id="ARBA00023136"/>
    </source>
</evidence>
<evidence type="ECO:0000313" key="13">
    <source>
        <dbReference type="EMBL" id="MDL0433419.1"/>
    </source>
</evidence>
<dbReference type="InterPro" id="IPR022346">
    <property type="entry name" value="T2SS_GspH"/>
</dbReference>